<sequence length="283" mass="33824">MIGICKLCKKSKELQNSHIISKFVYKDFNQNNEGFFSYDSEKNIFQVTQRQFKKHLLCKECELIFSKNETKLSKILKNINDTDISDRGFFANHFPMNIQIEEMRNKYNEFEIDEKSQKALHFFDINKLNELKYFCLGTFLRDYYSKEAFELPVDIIEKIEKFFLNNQSLNTQMRVYIHTGRVDFSVSSTSHVTHIDKYYHFHFMFYNIFVYMLLTTDESIDNNFIVLPVDFFKPDSQDLPLIHTIDYYRKIINGSNISKNAKRKLNELNVFPFLSELNKENPL</sequence>
<evidence type="ECO:0008006" key="3">
    <source>
        <dbReference type="Google" id="ProtNLM"/>
    </source>
</evidence>
<organism evidence="1 2">
    <name type="scientific">Acinetobacter lwoffii</name>
    <dbReference type="NCBI Taxonomy" id="28090"/>
    <lineage>
        <taxon>Bacteria</taxon>
        <taxon>Pseudomonadati</taxon>
        <taxon>Pseudomonadota</taxon>
        <taxon>Gammaproteobacteria</taxon>
        <taxon>Moraxellales</taxon>
        <taxon>Moraxellaceae</taxon>
        <taxon>Acinetobacter</taxon>
    </lineage>
</organism>
<gene>
    <name evidence="1" type="ORF">J2X86_002955</name>
</gene>
<proteinExistence type="predicted"/>
<dbReference type="RefSeq" id="WP_224216889.1">
    <property type="nucleotide sequence ID" value="NZ_JAVDSC010000020.1"/>
</dbReference>
<comment type="caution">
    <text evidence="1">The sequence shown here is derived from an EMBL/GenBank/DDBJ whole genome shotgun (WGS) entry which is preliminary data.</text>
</comment>
<evidence type="ECO:0000313" key="1">
    <source>
        <dbReference type="EMBL" id="MDR6630892.1"/>
    </source>
</evidence>
<name>A0AAW8LKC8_ACILW</name>
<evidence type="ECO:0000313" key="2">
    <source>
        <dbReference type="Proteomes" id="UP001262767"/>
    </source>
</evidence>
<dbReference type="Proteomes" id="UP001262767">
    <property type="component" value="Unassembled WGS sequence"/>
</dbReference>
<protein>
    <recommendedName>
        <fullName evidence="3">HNH endonuclease</fullName>
    </recommendedName>
</protein>
<reference evidence="1" key="1">
    <citation type="submission" date="2023-07" db="EMBL/GenBank/DDBJ databases">
        <title>Sorghum-associated microbial communities from plants grown in Nebraska, USA.</title>
        <authorList>
            <person name="Schachtman D."/>
        </authorList>
    </citation>
    <scope>NUCLEOTIDE SEQUENCE</scope>
    <source>
        <strain evidence="1">BE44</strain>
    </source>
</reference>
<accession>A0AAW8LKC8</accession>
<dbReference type="EMBL" id="JAVDSC010000020">
    <property type="protein sequence ID" value="MDR6630892.1"/>
    <property type="molecule type" value="Genomic_DNA"/>
</dbReference>
<dbReference type="AlphaFoldDB" id="A0AAW8LKC8"/>